<dbReference type="InterPro" id="IPR000276">
    <property type="entry name" value="GPCR_Rhodpsn"/>
</dbReference>
<dbReference type="CDD" id="cd14978">
    <property type="entry name" value="7tmA_FMRFamide_R-like"/>
    <property type="match status" value="1"/>
</dbReference>
<dbReference type="InterPro" id="IPR017452">
    <property type="entry name" value="GPCR_Rhodpsn_7TM"/>
</dbReference>
<reference evidence="9 10" key="1">
    <citation type="submission" date="2023-03" db="EMBL/GenBank/DDBJ databases">
        <title>High-quality genome of Scylla paramamosain provides insights in environmental adaptation.</title>
        <authorList>
            <person name="Zhang L."/>
        </authorList>
    </citation>
    <scope>NUCLEOTIDE SEQUENCE [LARGE SCALE GENOMIC DNA]</scope>
    <source>
        <strain evidence="9">LZ_2023a</strain>
        <tissue evidence="9">Muscle</tissue>
    </source>
</reference>
<feature type="transmembrane region" description="Helical" evidence="7">
    <location>
        <begin position="350"/>
        <end position="369"/>
    </location>
</feature>
<dbReference type="AlphaFoldDB" id="A0AAW0UJA0"/>
<sequence>MDQLEATPTPGLSVAITIMTTLLNTTLEDYPLPCLDACNASASASSNSTTDTDSHSSNETEKYCTSRGWTDFRESYQPVHGCMSLVVCVFGSVANVINMVVLTRRSMVSPTNAILTGLAVTDLLVMVEYIPYTMHQYVWQWSSLTARFSWGWAVFILFHAHFGQVFHTISIGLTVTLAVWRYIAIAFPQNNASWCSMPRTLRVIVAAFFCSLICNIPNYLNFTIVQFEYNGETLYRVDLSRLALAHGEILKNITFWIYSVILKLLPCAALTGLSVAIIKELLRTARRRAKLMNSSGRANDAEKVADRVTKMLLVILVLFLASEVPQGILSLLTVILGSEFFPCYRNLGETMDMLVLLNSAINFLLYCAMSKQFRDTFSELFKPCCTPVLSVRKKRFLPSWMTGTFADPGTESNNTCITHV</sequence>
<protein>
    <recommendedName>
        <fullName evidence="8">G-protein coupled receptors family 1 profile domain-containing protein</fullName>
    </recommendedName>
</protein>
<keyword evidence="4 7" id="KW-1133">Transmembrane helix</keyword>
<evidence type="ECO:0000256" key="5">
    <source>
        <dbReference type="ARBA" id="ARBA00023136"/>
    </source>
</evidence>
<evidence type="ECO:0000259" key="8">
    <source>
        <dbReference type="PROSITE" id="PS50262"/>
    </source>
</evidence>
<evidence type="ECO:0000256" key="3">
    <source>
        <dbReference type="ARBA" id="ARBA00022692"/>
    </source>
</evidence>
<feature type="compositionally biased region" description="Basic and acidic residues" evidence="6">
    <location>
        <begin position="52"/>
        <end position="61"/>
    </location>
</feature>
<evidence type="ECO:0000256" key="1">
    <source>
        <dbReference type="ARBA" id="ARBA00004370"/>
    </source>
</evidence>
<evidence type="ECO:0000256" key="4">
    <source>
        <dbReference type="ARBA" id="ARBA00022989"/>
    </source>
</evidence>
<gene>
    <name evidence="9" type="ORF">O3P69_004109</name>
</gene>
<dbReference type="Gene3D" id="1.20.1070.10">
    <property type="entry name" value="Rhodopsin 7-helix transmembrane proteins"/>
    <property type="match status" value="1"/>
</dbReference>
<keyword evidence="10" id="KW-1185">Reference proteome</keyword>
<dbReference type="PANTHER" id="PTHR46273">
    <property type="entry name" value="MYOSUPPRESSIN RECEPTOR 1, ISOFORM B-RELATED"/>
    <property type="match status" value="1"/>
</dbReference>
<feature type="domain" description="G-protein coupled receptors family 1 profile" evidence="8">
    <location>
        <begin position="94"/>
        <end position="366"/>
    </location>
</feature>
<dbReference type="EMBL" id="JARAKH010000012">
    <property type="protein sequence ID" value="KAK8398782.1"/>
    <property type="molecule type" value="Genomic_DNA"/>
</dbReference>
<evidence type="ECO:0000256" key="6">
    <source>
        <dbReference type="SAM" id="MobiDB-lite"/>
    </source>
</evidence>
<feature type="transmembrane region" description="Helical" evidence="7">
    <location>
        <begin position="113"/>
        <end position="132"/>
    </location>
</feature>
<evidence type="ECO:0000256" key="2">
    <source>
        <dbReference type="ARBA" id="ARBA00010663"/>
    </source>
</evidence>
<keyword evidence="3 7" id="KW-0812">Transmembrane</keyword>
<evidence type="ECO:0000313" key="9">
    <source>
        <dbReference type="EMBL" id="KAK8398782.1"/>
    </source>
</evidence>
<comment type="similarity">
    <text evidence="2">Belongs to the G-protein coupled receptor 1 family.</text>
</comment>
<dbReference type="Proteomes" id="UP001487740">
    <property type="component" value="Unassembled WGS sequence"/>
</dbReference>
<feature type="compositionally biased region" description="Low complexity" evidence="6">
    <location>
        <begin position="42"/>
        <end position="51"/>
    </location>
</feature>
<feature type="transmembrane region" description="Helical" evidence="7">
    <location>
        <begin position="201"/>
        <end position="220"/>
    </location>
</feature>
<evidence type="ECO:0000313" key="10">
    <source>
        <dbReference type="Proteomes" id="UP001487740"/>
    </source>
</evidence>
<name>A0AAW0UJA0_SCYPA</name>
<organism evidence="9 10">
    <name type="scientific">Scylla paramamosain</name>
    <name type="common">Mud crab</name>
    <dbReference type="NCBI Taxonomy" id="85552"/>
    <lineage>
        <taxon>Eukaryota</taxon>
        <taxon>Metazoa</taxon>
        <taxon>Ecdysozoa</taxon>
        <taxon>Arthropoda</taxon>
        <taxon>Crustacea</taxon>
        <taxon>Multicrustacea</taxon>
        <taxon>Malacostraca</taxon>
        <taxon>Eumalacostraca</taxon>
        <taxon>Eucarida</taxon>
        <taxon>Decapoda</taxon>
        <taxon>Pleocyemata</taxon>
        <taxon>Brachyura</taxon>
        <taxon>Eubrachyura</taxon>
        <taxon>Portunoidea</taxon>
        <taxon>Portunidae</taxon>
        <taxon>Portuninae</taxon>
        <taxon>Scylla</taxon>
    </lineage>
</organism>
<dbReference type="PANTHER" id="PTHR46273:SF4">
    <property type="entry name" value="AT19640P"/>
    <property type="match status" value="1"/>
</dbReference>
<dbReference type="SUPFAM" id="SSF81321">
    <property type="entry name" value="Family A G protein-coupled receptor-like"/>
    <property type="match status" value="1"/>
</dbReference>
<comment type="caution">
    <text evidence="9">The sequence shown here is derived from an EMBL/GenBank/DDBJ whole genome shotgun (WGS) entry which is preliminary data.</text>
</comment>
<evidence type="ECO:0000256" key="7">
    <source>
        <dbReference type="SAM" id="Phobius"/>
    </source>
</evidence>
<dbReference type="GO" id="GO:0008528">
    <property type="term" value="F:G protein-coupled peptide receptor activity"/>
    <property type="evidence" value="ECO:0007669"/>
    <property type="project" value="InterPro"/>
</dbReference>
<proteinExistence type="inferred from homology"/>
<dbReference type="Pfam" id="PF10324">
    <property type="entry name" value="7TM_GPCR_Srw"/>
    <property type="match status" value="1"/>
</dbReference>
<keyword evidence="5 7" id="KW-0472">Membrane</keyword>
<dbReference type="PROSITE" id="PS50262">
    <property type="entry name" value="G_PROTEIN_RECEP_F1_2"/>
    <property type="match status" value="1"/>
</dbReference>
<dbReference type="GO" id="GO:0005886">
    <property type="term" value="C:plasma membrane"/>
    <property type="evidence" value="ECO:0007669"/>
    <property type="project" value="TreeGrafter"/>
</dbReference>
<feature type="region of interest" description="Disordered" evidence="6">
    <location>
        <begin position="42"/>
        <end position="61"/>
    </location>
</feature>
<dbReference type="InterPro" id="IPR053219">
    <property type="entry name" value="GPCR_Dmsr-1"/>
</dbReference>
<dbReference type="InterPro" id="IPR019427">
    <property type="entry name" value="7TM_GPCR_serpentine_rcpt_Srw"/>
</dbReference>
<feature type="transmembrane region" description="Helical" evidence="7">
    <location>
        <begin position="312"/>
        <end position="338"/>
    </location>
</feature>
<feature type="transmembrane region" description="Helical" evidence="7">
    <location>
        <begin position="152"/>
        <end position="180"/>
    </location>
</feature>
<feature type="transmembrane region" description="Helical" evidence="7">
    <location>
        <begin position="255"/>
        <end position="278"/>
    </location>
</feature>
<comment type="subcellular location">
    <subcellularLocation>
        <location evidence="1">Membrane</location>
    </subcellularLocation>
</comment>
<dbReference type="PRINTS" id="PR00237">
    <property type="entry name" value="GPCRRHODOPSN"/>
</dbReference>
<accession>A0AAW0UJA0</accession>
<feature type="transmembrane region" description="Helical" evidence="7">
    <location>
        <begin position="78"/>
        <end position="101"/>
    </location>
</feature>